<comment type="similarity">
    <text evidence="5">Belongs to the NtaA/SnaA/DszA monooxygenase family.</text>
</comment>
<dbReference type="RefSeq" id="WP_110481679.1">
    <property type="nucleotide sequence ID" value="NZ_CP024988.1"/>
</dbReference>
<dbReference type="NCBIfam" id="TIGR03860">
    <property type="entry name" value="FMN_nitrolo"/>
    <property type="match status" value="1"/>
</dbReference>
<dbReference type="OrthoDB" id="4437611at2"/>
<feature type="binding site" evidence="6">
    <location>
        <position position="179"/>
    </location>
    <ligand>
        <name>FMN</name>
        <dbReference type="ChEBI" id="CHEBI:58210"/>
    </ligand>
</feature>
<feature type="region of interest" description="Disordered" evidence="7">
    <location>
        <begin position="1"/>
        <end position="30"/>
    </location>
</feature>
<dbReference type="PIRSF" id="PIRSF000337">
    <property type="entry name" value="NTA_MOA"/>
    <property type="match status" value="1"/>
</dbReference>
<dbReference type="PANTHER" id="PTHR30011:SF16">
    <property type="entry name" value="C2H2 FINGER DOMAIN TRANSCRIPTION FACTOR (EUROFUNG)-RELATED"/>
    <property type="match status" value="1"/>
</dbReference>
<dbReference type="KEGG" id="cpre:Csp1_19720"/>
<protein>
    <submittedName>
        <fullName evidence="9">Nitrilotriacetate monooxygenase component A</fullName>
        <ecNumber evidence="9">1.14.14.10</ecNumber>
    </submittedName>
</protein>
<organism evidence="9 10">
    <name type="scientific">Corynebacterium provencense</name>
    <dbReference type="NCBI Taxonomy" id="1737425"/>
    <lineage>
        <taxon>Bacteria</taxon>
        <taxon>Bacillati</taxon>
        <taxon>Actinomycetota</taxon>
        <taxon>Actinomycetes</taxon>
        <taxon>Mycobacteriales</taxon>
        <taxon>Corynebacteriaceae</taxon>
        <taxon>Corynebacterium</taxon>
    </lineage>
</organism>
<feature type="binding site" evidence="6">
    <location>
        <position position="250"/>
    </location>
    <ligand>
        <name>FMN</name>
        <dbReference type="ChEBI" id="CHEBI:58210"/>
    </ligand>
</feature>
<proteinExistence type="inferred from homology"/>
<name>A0A2Z3YU63_9CORY</name>
<dbReference type="CDD" id="cd01095">
    <property type="entry name" value="Nitrilotriacetate_monoxgenase"/>
    <property type="match status" value="1"/>
</dbReference>
<keyword evidence="4 9" id="KW-0503">Monooxygenase</keyword>
<feature type="compositionally biased region" description="Low complexity" evidence="7">
    <location>
        <begin position="11"/>
        <end position="27"/>
    </location>
</feature>
<evidence type="ECO:0000259" key="8">
    <source>
        <dbReference type="Pfam" id="PF00296"/>
    </source>
</evidence>
<dbReference type="Proteomes" id="UP000247696">
    <property type="component" value="Chromosome"/>
</dbReference>
<evidence type="ECO:0000256" key="2">
    <source>
        <dbReference type="ARBA" id="ARBA00022643"/>
    </source>
</evidence>
<sequence length="467" mass="50391">MNATSNHTHADAVPSAESAPAASPVDSQDGPPEGGLILLAASLGLGLHLGAWRFRSGAAADYLNAGYYRALAQTAERGKLHGLFLADTLTLSEDNLDRPSFGAVDPLETLATVVPFTTHLGLVATATTSFNEPYDLARRFSTLDHLSNGRAAWNVVTTFIPDVAANFGATSLPSHQDRYDRAEEFVDVVNELWGSWEDYALIGDKAAGTFADISAVHPIHHHGSHFSVEGALTLPRTPQGRPVIVQAGSSEAGRELAARTADAVFAVQNTVESAIAFRQDLRRRAVAHGRPADAVKVLPGIVPIIGSTVEEAIDRKRRLDDLATDAELHKLALRIGVPDDALDLDKPIPFDLVPTGPEFNASHGFRDAVLELARRDNLTVREVLYRNGGGHIQVIGTATDVADTITQWYQAGAVDGFNLIFDVLPDGLDTFVDTVVPILQERGVFHTEYSGRTFRENLNLPDDRPQR</sequence>
<dbReference type="InterPro" id="IPR016215">
    <property type="entry name" value="NTA_MOA"/>
</dbReference>
<dbReference type="InterPro" id="IPR011251">
    <property type="entry name" value="Luciferase-like_dom"/>
</dbReference>
<feature type="binding site" evidence="6">
    <location>
        <position position="125"/>
    </location>
    <ligand>
        <name>FMN</name>
        <dbReference type="ChEBI" id="CHEBI:58210"/>
    </ligand>
</feature>
<dbReference type="Gene3D" id="3.20.20.30">
    <property type="entry name" value="Luciferase-like domain"/>
    <property type="match status" value="1"/>
</dbReference>
<dbReference type="AlphaFoldDB" id="A0A2Z3YU63"/>
<evidence type="ECO:0000256" key="6">
    <source>
        <dbReference type="PIRSR" id="PIRSR000337-1"/>
    </source>
</evidence>
<evidence type="ECO:0000313" key="9">
    <source>
        <dbReference type="EMBL" id="AWT26740.1"/>
    </source>
</evidence>
<keyword evidence="10" id="KW-1185">Reference proteome</keyword>
<evidence type="ECO:0000313" key="10">
    <source>
        <dbReference type="Proteomes" id="UP000247696"/>
    </source>
</evidence>
<evidence type="ECO:0000256" key="7">
    <source>
        <dbReference type="SAM" id="MobiDB-lite"/>
    </source>
</evidence>
<keyword evidence="1 6" id="KW-0285">Flavoprotein</keyword>
<evidence type="ECO:0000256" key="3">
    <source>
        <dbReference type="ARBA" id="ARBA00023002"/>
    </source>
</evidence>
<evidence type="ECO:0000256" key="1">
    <source>
        <dbReference type="ARBA" id="ARBA00022630"/>
    </source>
</evidence>
<dbReference type="InterPro" id="IPR036661">
    <property type="entry name" value="Luciferase-like_sf"/>
</dbReference>
<dbReference type="EC" id="1.14.14.10" evidence="9"/>
<dbReference type="SUPFAM" id="SSF51679">
    <property type="entry name" value="Bacterial luciferase-like"/>
    <property type="match status" value="1"/>
</dbReference>
<evidence type="ECO:0000256" key="5">
    <source>
        <dbReference type="ARBA" id="ARBA00033748"/>
    </source>
</evidence>
<accession>A0A2Z3YU63</accession>
<keyword evidence="2 6" id="KW-0288">FMN</keyword>
<dbReference type="GO" id="GO:0018529">
    <property type="term" value="F:nitrilotriacetate monooxygenase activity"/>
    <property type="evidence" value="ECO:0007669"/>
    <property type="project" value="UniProtKB-EC"/>
</dbReference>
<dbReference type="EMBL" id="CP024988">
    <property type="protein sequence ID" value="AWT26740.1"/>
    <property type="molecule type" value="Genomic_DNA"/>
</dbReference>
<dbReference type="InterPro" id="IPR051260">
    <property type="entry name" value="Diverse_substr_monoxygenases"/>
</dbReference>
<feature type="binding site" evidence="6">
    <location>
        <position position="87"/>
    </location>
    <ligand>
        <name>FMN</name>
        <dbReference type="ChEBI" id="CHEBI:58210"/>
    </ligand>
</feature>
<evidence type="ECO:0000256" key="4">
    <source>
        <dbReference type="ARBA" id="ARBA00023033"/>
    </source>
</evidence>
<feature type="domain" description="Luciferase-like" evidence="8">
    <location>
        <begin position="64"/>
        <end position="413"/>
    </location>
</feature>
<gene>
    <name evidence="9" type="primary">ntaA_3</name>
    <name evidence="9" type="ORF">Csp1_19720</name>
</gene>
<reference evidence="10" key="1">
    <citation type="submission" date="2017-11" db="EMBL/GenBank/DDBJ databases">
        <title>Otitis media/interna in a cat caused by the recently described species Corynebacterium provencense.</title>
        <authorList>
            <person name="Kittl S."/>
            <person name="Brodard I."/>
            <person name="Rychener L."/>
            <person name="Jores J."/>
            <person name="Roosje P."/>
            <person name="Gobeli Brawand S."/>
        </authorList>
    </citation>
    <scope>NUCLEOTIDE SEQUENCE [LARGE SCALE GENOMIC DNA]</scope>
    <source>
        <strain evidence="10">17KM38</strain>
    </source>
</reference>
<keyword evidence="3 9" id="KW-0560">Oxidoreductase</keyword>
<dbReference type="Pfam" id="PF00296">
    <property type="entry name" value="Bac_luciferase"/>
    <property type="match status" value="1"/>
</dbReference>
<dbReference type="PANTHER" id="PTHR30011">
    <property type="entry name" value="ALKANESULFONATE MONOOXYGENASE-RELATED"/>
    <property type="match status" value="1"/>
</dbReference>
<feature type="binding site" evidence="6">
    <location>
        <position position="175"/>
    </location>
    <ligand>
        <name>FMN</name>
        <dbReference type="ChEBI" id="CHEBI:58210"/>
    </ligand>
</feature>
<feature type="binding site" evidence="6">
    <location>
        <position position="249"/>
    </location>
    <ligand>
        <name>FMN</name>
        <dbReference type="ChEBI" id="CHEBI:58210"/>
    </ligand>
</feature>